<dbReference type="EMBL" id="BGPR01026127">
    <property type="protein sequence ID" value="GBN95596.1"/>
    <property type="molecule type" value="Genomic_DNA"/>
</dbReference>
<evidence type="ECO:0000313" key="3">
    <source>
        <dbReference type="Proteomes" id="UP000499080"/>
    </source>
</evidence>
<dbReference type="Proteomes" id="UP000499080">
    <property type="component" value="Unassembled WGS sequence"/>
</dbReference>
<evidence type="ECO:0000313" key="1">
    <source>
        <dbReference type="EMBL" id="GBN95532.1"/>
    </source>
</evidence>
<organism evidence="1 3">
    <name type="scientific">Araneus ventricosus</name>
    <name type="common">Orbweaver spider</name>
    <name type="synonym">Epeira ventricosa</name>
    <dbReference type="NCBI Taxonomy" id="182803"/>
    <lineage>
        <taxon>Eukaryota</taxon>
        <taxon>Metazoa</taxon>
        <taxon>Ecdysozoa</taxon>
        <taxon>Arthropoda</taxon>
        <taxon>Chelicerata</taxon>
        <taxon>Arachnida</taxon>
        <taxon>Araneae</taxon>
        <taxon>Araneomorphae</taxon>
        <taxon>Entelegynae</taxon>
        <taxon>Araneoidea</taxon>
        <taxon>Araneidae</taxon>
        <taxon>Araneus</taxon>
    </lineage>
</organism>
<protein>
    <submittedName>
        <fullName evidence="1">Uncharacterized protein</fullName>
    </submittedName>
</protein>
<comment type="caution">
    <text evidence="1">The sequence shown here is derived from an EMBL/GenBank/DDBJ whole genome shotgun (WGS) entry which is preliminary data.</text>
</comment>
<gene>
    <name evidence="1" type="ORF">AVEN_152537_1</name>
    <name evidence="2" type="ORF">AVEN_92882_1</name>
</gene>
<evidence type="ECO:0000313" key="2">
    <source>
        <dbReference type="EMBL" id="GBN95596.1"/>
    </source>
</evidence>
<dbReference type="AlphaFoldDB" id="A0A4Y2T4K3"/>
<reference evidence="1 3" key="1">
    <citation type="journal article" date="2019" name="Sci. Rep.">
        <title>Orb-weaving spider Araneus ventricosus genome elucidates the spidroin gene catalogue.</title>
        <authorList>
            <person name="Kono N."/>
            <person name="Nakamura H."/>
            <person name="Ohtoshi R."/>
            <person name="Moran D.A.P."/>
            <person name="Shinohara A."/>
            <person name="Yoshida Y."/>
            <person name="Fujiwara M."/>
            <person name="Mori M."/>
            <person name="Tomita M."/>
            <person name="Arakawa K."/>
        </authorList>
    </citation>
    <scope>NUCLEOTIDE SEQUENCE [LARGE SCALE GENOMIC DNA]</scope>
</reference>
<proteinExistence type="predicted"/>
<name>A0A4Y2T4K3_ARAVE</name>
<keyword evidence="3" id="KW-1185">Reference proteome</keyword>
<sequence length="77" mass="8730">FSSSVHSEDEILRLCAQFLLLRQSLLKAGDLMLSLFGECPLYLQLNLSLDTLRSNRCAEYFRLETNSTKPLDSCSVD</sequence>
<accession>A0A4Y2T4K3</accession>
<dbReference type="EMBL" id="BGPR01026088">
    <property type="protein sequence ID" value="GBN95532.1"/>
    <property type="molecule type" value="Genomic_DNA"/>
</dbReference>
<feature type="non-terminal residue" evidence="1">
    <location>
        <position position="1"/>
    </location>
</feature>